<evidence type="ECO:0000313" key="2">
    <source>
        <dbReference type="Proteomes" id="UP000783037"/>
    </source>
</evidence>
<reference evidence="1" key="1">
    <citation type="submission" date="2019-04" db="EMBL/GenBank/DDBJ databases">
        <title>Evolution of Biomass-Degrading Anaerobic Consortia Revealed by Metagenomics.</title>
        <authorList>
            <person name="Peng X."/>
        </authorList>
    </citation>
    <scope>NUCLEOTIDE SEQUENCE</scope>
    <source>
        <strain evidence="1">SIG18</strain>
    </source>
</reference>
<name>A0A8T3VA90_9EURY</name>
<accession>A0A8T3VA90</accession>
<evidence type="ECO:0000313" key="1">
    <source>
        <dbReference type="EMBL" id="MBE6502586.1"/>
    </source>
</evidence>
<protein>
    <submittedName>
        <fullName evidence="1">Uncharacterized protein</fullName>
    </submittedName>
</protein>
<dbReference type="AlphaFoldDB" id="A0A8T3VA90"/>
<dbReference type="Proteomes" id="UP000783037">
    <property type="component" value="Unassembled WGS sequence"/>
</dbReference>
<dbReference type="EMBL" id="SUTK01000080">
    <property type="protein sequence ID" value="MBE6502586.1"/>
    <property type="molecule type" value="Genomic_DNA"/>
</dbReference>
<gene>
    <name evidence="1" type="ORF">E7Z79_09150</name>
</gene>
<comment type="caution">
    <text evidence="1">The sequence shown here is derived from an EMBL/GenBank/DDBJ whole genome shotgun (WGS) entry which is preliminary data.</text>
</comment>
<dbReference type="RefSeq" id="WP_303739659.1">
    <property type="nucleotide sequence ID" value="NZ_SUTK01000080.1"/>
</dbReference>
<sequence>MPYDYYEYLKKQRDSEEYTETSELVRQNIWSETIDFRLLQEWTCVEDKILISLYLLLRNA</sequence>
<organism evidence="1 2">
    <name type="scientific">Methanobrevibacter thaueri</name>
    <dbReference type="NCBI Taxonomy" id="190975"/>
    <lineage>
        <taxon>Archaea</taxon>
        <taxon>Methanobacteriati</taxon>
        <taxon>Methanobacteriota</taxon>
        <taxon>Methanomada group</taxon>
        <taxon>Methanobacteria</taxon>
        <taxon>Methanobacteriales</taxon>
        <taxon>Methanobacteriaceae</taxon>
        <taxon>Methanobrevibacter</taxon>
    </lineage>
</organism>
<proteinExistence type="predicted"/>